<dbReference type="GO" id="GO:0007267">
    <property type="term" value="P:cell-cell signaling"/>
    <property type="evidence" value="ECO:0007669"/>
    <property type="project" value="InterPro"/>
</dbReference>
<comment type="caution">
    <text evidence="5">The sequence shown here is derived from an EMBL/GenBank/DDBJ whole genome shotgun (WGS) entry which is preliminary data.</text>
</comment>
<reference evidence="5" key="1">
    <citation type="submission" date="2020-06" db="EMBL/GenBank/DDBJ databases">
        <authorList>
            <consortium name="Plant Systems Biology data submission"/>
        </authorList>
    </citation>
    <scope>NUCLEOTIDE SEQUENCE</scope>
    <source>
        <strain evidence="5">D6</strain>
    </source>
</reference>
<dbReference type="SUPFAM" id="SSF51294">
    <property type="entry name" value="Hedgehog/intein (Hint) domain"/>
    <property type="match status" value="1"/>
</dbReference>
<keyword evidence="1" id="KW-0217">Developmental protein</keyword>
<keyword evidence="2" id="KW-0472">Membrane</keyword>
<dbReference type="CDD" id="cd00081">
    <property type="entry name" value="Hint"/>
    <property type="match status" value="1"/>
</dbReference>
<dbReference type="OrthoDB" id="5212at2759"/>
<feature type="transmembrane region" description="Helical" evidence="2">
    <location>
        <begin position="596"/>
        <end position="614"/>
    </location>
</feature>
<dbReference type="EMBL" id="CAICTM010000451">
    <property type="protein sequence ID" value="CAB9510783.1"/>
    <property type="molecule type" value="Genomic_DNA"/>
</dbReference>
<organism evidence="5 6">
    <name type="scientific">Seminavis robusta</name>
    <dbReference type="NCBI Taxonomy" id="568900"/>
    <lineage>
        <taxon>Eukaryota</taxon>
        <taxon>Sar</taxon>
        <taxon>Stramenopiles</taxon>
        <taxon>Ochrophyta</taxon>
        <taxon>Bacillariophyta</taxon>
        <taxon>Bacillariophyceae</taxon>
        <taxon>Bacillariophycidae</taxon>
        <taxon>Naviculales</taxon>
        <taxon>Naviculaceae</taxon>
        <taxon>Seminavis</taxon>
    </lineage>
</organism>
<dbReference type="GO" id="GO:0016540">
    <property type="term" value="P:protein autoprocessing"/>
    <property type="evidence" value="ECO:0007669"/>
    <property type="project" value="InterPro"/>
</dbReference>
<keyword evidence="2" id="KW-0812">Transmembrane</keyword>
<feature type="transmembrane region" description="Helical" evidence="2">
    <location>
        <begin position="559"/>
        <end position="584"/>
    </location>
</feature>
<name>A0A9N8DXJ8_9STRA</name>
<sequence>MSRCFLGLLLLSTPVWGDDDENHRREGDTVVGEATGYSSEVSASWNLDLSAGYSSGPANNIVMNGAAILIWKTRDDWSDDEFRVTFSDWSNSNNILYDSGTIESRNWNGNSASAGSLSPSGLYDVRITCTNSWYDCEGYFDWKVVDCGCPSSYPIKLGDCYVDNNNLFNSRANRCRDETVSSHTVQGDWVWRVESGPNPTIAVTYGTSTSDGFTSTTTQARNFGVSISAGISIDGLSAGATMSASESNTIANGVSSILTTSQSETFGVSCGPGTWFIWQWRFDQPADSNPGFNSLTKNFECTKSQNTKPKCPLGFCVEGTECQICNGDYADLSASTAAPSRAPVSTETTVAAPPSSCFSGGTLVELEDGQPVALRAVPVGAKVKVDVDVPKYEVIYGFGHHEESLMGDYLRIGWKRSSDSPSFLETSNDHMLLVNSDSAKNSGFRMIPAHQVEIGDRLKMQAGEVQVDSISKTRAQGLYAPLTYSGTIVVNGIQASQYISVQGEDHLVLGGFIHLPFNYQWLTHALLLPVRFLAPLLKTDDPRRMQPFMLGLIDAAQSVLAWPTLVLLPVTALFLFCMTVGSIVESGVLAVMEYTNPVVLGLIVVMAVLIRRYYQFKVSMGVNNKMKAA</sequence>
<dbReference type="Gene3D" id="2.170.16.10">
    <property type="entry name" value="Hedgehog/Intein (Hint) domain"/>
    <property type="match status" value="1"/>
</dbReference>
<evidence type="ECO:0000256" key="2">
    <source>
        <dbReference type="SAM" id="Phobius"/>
    </source>
</evidence>
<dbReference type="InterPro" id="IPR036844">
    <property type="entry name" value="Hint_dom_sf"/>
</dbReference>
<dbReference type="Pfam" id="PF01079">
    <property type="entry name" value="Hint"/>
    <property type="match status" value="1"/>
</dbReference>
<evidence type="ECO:0000256" key="3">
    <source>
        <dbReference type="SAM" id="SignalP"/>
    </source>
</evidence>
<keyword evidence="6" id="KW-1185">Reference proteome</keyword>
<accession>A0A9N8DXJ8</accession>
<evidence type="ECO:0000259" key="4">
    <source>
        <dbReference type="Pfam" id="PF01079"/>
    </source>
</evidence>
<feature type="chain" id="PRO_5040305571" evidence="3">
    <location>
        <begin position="18"/>
        <end position="629"/>
    </location>
</feature>
<proteinExistence type="predicted"/>
<dbReference type="AlphaFoldDB" id="A0A9N8DXJ8"/>
<protein>
    <submittedName>
        <fullName evidence="5">Intercellular signal essential for a variety of patterning events during development By similarity</fullName>
    </submittedName>
</protein>
<gene>
    <name evidence="5" type="ORF">SEMRO_452_G145970.1</name>
</gene>
<dbReference type="PRINTS" id="PR00632">
    <property type="entry name" value="SONICHHOG"/>
</dbReference>
<dbReference type="PANTHER" id="PTHR11889">
    <property type="entry name" value="HEDGEHOG"/>
    <property type="match status" value="1"/>
</dbReference>
<dbReference type="InterPro" id="IPR001767">
    <property type="entry name" value="Hedgehog_Hint"/>
</dbReference>
<dbReference type="PANTHER" id="PTHR11889:SF31">
    <property type="entry name" value="PROTEIN HEDGEHOG"/>
    <property type="match status" value="1"/>
</dbReference>
<dbReference type="InterPro" id="IPR001657">
    <property type="entry name" value="Hedgehog"/>
</dbReference>
<evidence type="ECO:0000313" key="5">
    <source>
        <dbReference type="EMBL" id="CAB9510783.1"/>
    </source>
</evidence>
<feature type="signal peptide" evidence="3">
    <location>
        <begin position="1"/>
        <end position="17"/>
    </location>
</feature>
<keyword evidence="2" id="KW-1133">Transmembrane helix</keyword>
<evidence type="ECO:0000313" key="6">
    <source>
        <dbReference type="Proteomes" id="UP001153069"/>
    </source>
</evidence>
<evidence type="ECO:0000256" key="1">
    <source>
        <dbReference type="ARBA" id="ARBA00022473"/>
    </source>
</evidence>
<dbReference type="Proteomes" id="UP001153069">
    <property type="component" value="Unassembled WGS sequence"/>
</dbReference>
<dbReference type="InterPro" id="IPR050387">
    <property type="entry name" value="Hedgehog_Signaling"/>
</dbReference>
<keyword evidence="3" id="KW-0732">Signal</keyword>
<feature type="domain" description="Hedgehog protein Hint" evidence="4">
    <location>
        <begin position="347"/>
        <end position="502"/>
    </location>
</feature>